<keyword evidence="6" id="KW-0175">Coiled coil</keyword>
<evidence type="ECO:0000256" key="1">
    <source>
        <dbReference type="ARBA" id="ARBA00004138"/>
    </source>
</evidence>
<feature type="domain" description="Rab-GAP TBC" evidence="9">
    <location>
        <begin position="30"/>
        <end position="199"/>
    </location>
</feature>
<evidence type="ECO:0000313" key="10">
    <source>
        <dbReference type="EMBL" id="CAJ0938311.1"/>
    </source>
</evidence>
<comment type="subcellular location">
    <subcellularLocation>
        <location evidence="1">Cell projection</location>
        <location evidence="1">Cilium</location>
    </subcellularLocation>
    <subcellularLocation>
        <location evidence="2">Cytoplasm</location>
        <location evidence="2">Cytoskeleton</location>
    </subcellularLocation>
</comment>
<dbReference type="PROSITE" id="PS50086">
    <property type="entry name" value="TBC_RABGAP"/>
    <property type="match status" value="1"/>
</dbReference>
<keyword evidence="4" id="KW-0853">WD repeat</keyword>
<protein>
    <recommendedName>
        <fullName evidence="9">Rab-GAP TBC domain-containing protein</fullName>
    </recommendedName>
</protein>
<sequence>MDPLHQFSQSAPDPIFPNIRRIVPDAKNLMCESSLRRVSRSGLMSRRLINLDLRRCRPPGFIDVDNVIHRSRQILRLRRTLSTLAHWSAIFGETKYLPLLTFPFVKLFQNNQLICFEVVATVITNWCQHWFEYFPNPPINILGMVENVLAHHDKELLQHFVKYDVTSQVYAWPLLETLFSEVLTREEWLKLFDNVFSNHPSFPADGGCVLYLVLSFPITALQPEGRL</sequence>
<dbReference type="EMBL" id="CAUEEQ010014220">
    <property type="protein sequence ID" value="CAJ0938311.1"/>
    <property type="molecule type" value="Genomic_DNA"/>
</dbReference>
<dbReference type="PANTHER" id="PTHR19853:SF1">
    <property type="entry name" value="TBC1 DOMAIN FAMILY MEMBER 31"/>
    <property type="match status" value="1"/>
</dbReference>
<keyword evidence="11" id="KW-1185">Reference proteome</keyword>
<keyword evidence="3" id="KW-0963">Cytoplasm</keyword>
<evidence type="ECO:0000259" key="9">
    <source>
        <dbReference type="PROSITE" id="PS50086"/>
    </source>
</evidence>
<keyword evidence="8" id="KW-0966">Cell projection</keyword>
<name>A0ABN9LFU6_9NEOB</name>
<keyword evidence="7" id="KW-0206">Cytoskeleton</keyword>
<keyword evidence="5" id="KW-0677">Repeat</keyword>
<evidence type="ECO:0000256" key="6">
    <source>
        <dbReference type="ARBA" id="ARBA00023054"/>
    </source>
</evidence>
<organism evidence="10 11">
    <name type="scientific">Ranitomeya imitator</name>
    <name type="common">mimic poison frog</name>
    <dbReference type="NCBI Taxonomy" id="111125"/>
    <lineage>
        <taxon>Eukaryota</taxon>
        <taxon>Metazoa</taxon>
        <taxon>Chordata</taxon>
        <taxon>Craniata</taxon>
        <taxon>Vertebrata</taxon>
        <taxon>Euteleostomi</taxon>
        <taxon>Amphibia</taxon>
        <taxon>Batrachia</taxon>
        <taxon>Anura</taxon>
        <taxon>Neobatrachia</taxon>
        <taxon>Hyloidea</taxon>
        <taxon>Dendrobatidae</taxon>
        <taxon>Dendrobatinae</taxon>
        <taxon>Ranitomeya</taxon>
    </lineage>
</organism>
<dbReference type="Gene3D" id="1.10.472.80">
    <property type="entry name" value="Ypt/Rab-GAP domain of gyp1p, domain 3"/>
    <property type="match status" value="1"/>
</dbReference>
<reference evidence="10" key="1">
    <citation type="submission" date="2023-07" db="EMBL/GenBank/DDBJ databases">
        <authorList>
            <person name="Stuckert A."/>
        </authorList>
    </citation>
    <scope>NUCLEOTIDE SEQUENCE</scope>
</reference>
<evidence type="ECO:0000313" key="11">
    <source>
        <dbReference type="Proteomes" id="UP001176940"/>
    </source>
</evidence>
<evidence type="ECO:0000256" key="4">
    <source>
        <dbReference type="ARBA" id="ARBA00022574"/>
    </source>
</evidence>
<proteinExistence type="predicted"/>
<evidence type="ECO:0000256" key="5">
    <source>
        <dbReference type="ARBA" id="ARBA00022737"/>
    </source>
</evidence>
<gene>
    <name evidence="10" type="ORF">RIMI_LOCUS7490319</name>
</gene>
<dbReference type="Proteomes" id="UP001176940">
    <property type="component" value="Unassembled WGS sequence"/>
</dbReference>
<evidence type="ECO:0000256" key="3">
    <source>
        <dbReference type="ARBA" id="ARBA00022490"/>
    </source>
</evidence>
<dbReference type="InterPro" id="IPR051570">
    <property type="entry name" value="TBC1_cilium_biogenesis"/>
</dbReference>
<comment type="caution">
    <text evidence="10">The sequence shown here is derived from an EMBL/GenBank/DDBJ whole genome shotgun (WGS) entry which is preliminary data.</text>
</comment>
<evidence type="ECO:0000256" key="2">
    <source>
        <dbReference type="ARBA" id="ARBA00004245"/>
    </source>
</evidence>
<dbReference type="Pfam" id="PF00566">
    <property type="entry name" value="RabGAP-TBC"/>
    <property type="match status" value="1"/>
</dbReference>
<dbReference type="InterPro" id="IPR035969">
    <property type="entry name" value="Rab-GAP_TBC_sf"/>
</dbReference>
<evidence type="ECO:0000256" key="7">
    <source>
        <dbReference type="ARBA" id="ARBA00023212"/>
    </source>
</evidence>
<evidence type="ECO:0000256" key="8">
    <source>
        <dbReference type="ARBA" id="ARBA00023273"/>
    </source>
</evidence>
<dbReference type="InterPro" id="IPR000195">
    <property type="entry name" value="Rab-GAP-TBC_dom"/>
</dbReference>
<dbReference type="SUPFAM" id="SSF47923">
    <property type="entry name" value="Ypt/Rab-GAP domain of gyp1p"/>
    <property type="match status" value="1"/>
</dbReference>
<dbReference type="PANTHER" id="PTHR19853">
    <property type="entry name" value="WD REPEAT CONTAINING PROTEIN 3 WDR3"/>
    <property type="match status" value="1"/>
</dbReference>
<accession>A0ABN9LFU6</accession>